<organism evidence="6 7">
    <name type="scientific">Shimia sagamensis</name>
    <dbReference type="NCBI Taxonomy" id="1566352"/>
    <lineage>
        <taxon>Bacteria</taxon>
        <taxon>Pseudomonadati</taxon>
        <taxon>Pseudomonadota</taxon>
        <taxon>Alphaproteobacteria</taxon>
        <taxon>Rhodobacterales</taxon>
        <taxon>Roseobacteraceae</taxon>
    </lineage>
</organism>
<dbReference type="PANTHER" id="PTHR30055:SF234">
    <property type="entry name" value="HTH-TYPE TRANSCRIPTIONAL REGULATOR BETI"/>
    <property type="match status" value="1"/>
</dbReference>
<feature type="DNA-binding region" description="H-T-H motif" evidence="4">
    <location>
        <begin position="33"/>
        <end position="52"/>
    </location>
</feature>
<evidence type="ECO:0000313" key="6">
    <source>
        <dbReference type="EMBL" id="SMP08328.1"/>
    </source>
</evidence>
<dbReference type="Gene3D" id="1.10.10.60">
    <property type="entry name" value="Homeodomain-like"/>
    <property type="match status" value="1"/>
</dbReference>
<keyword evidence="1" id="KW-0805">Transcription regulation</keyword>
<keyword evidence="7" id="KW-1185">Reference proteome</keyword>
<dbReference type="InterPro" id="IPR009057">
    <property type="entry name" value="Homeodomain-like_sf"/>
</dbReference>
<dbReference type="PANTHER" id="PTHR30055">
    <property type="entry name" value="HTH-TYPE TRANSCRIPTIONAL REGULATOR RUTR"/>
    <property type="match status" value="1"/>
</dbReference>
<keyword evidence="2 4" id="KW-0238">DNA-binding</keyword>
<dbReference type="Gene3D" id="1.10.357.10">
    <property type="entry name" value="Tetracycline Repressor, domain 2"/>
    <property type="match status" value="1"/>
</dbReference>
<evidence type="ECO:0000256" key="3">
    <source>
        <dbReference type="ARBA" id="ARBA00023163"/>
    </source>
</evidence>
<evidence type="ECO:0000259" key="5">
    <source>
        <dbReference type="PROSITE" id="PS50977"/>
    </source>
</evidence>
<evidence type="ECO:0000313" key="7">
    <source>
        <dbReference type="Proteomes" id="UP001157961"/>
    </source>
</evidence>
<dbReference type="Pfam" id="PF17932">
    <property type="entry name" value="TetR_C_24"/>
    <property type="match status" value="1"/>
</dbReference>
<evidence type="ECO:0000256" key="1">
    <source>
        <dbReference type="ARBA" id="ARBA00023015"/>
    </source>
</evidence>
<dbReference type="InterPro" id="IPR001647">
    <property type="entry name" value="HTH_TetR"/>
</dbReference>
<dbReference type="PRINTS" id="PR00455">
    <property type="entry name" value="HTHTETR"/>
</dbReference>
<dbReference type="SUPFAM" id="SSF46689">
    <property type="entry name" value="Homeodomain-like"/>
    <property type="match status" value="1"/>
</dbReference>
<dbReference type="Proteomes" id="UP001157961">
    <property type="component" value="Unassembled WGS sequence"/>
</dbReference>
<dbReference type="Pfam" id="PF00440">
    <property type="entry name" value="TetR_N"/>
    <property type="match status" value="1"/>
</dbReference>
<dbReference type="InterPro" id="IPR036271">
    <property type="entry name" value="Tet_transcr_reg_TetR-rel_C_sf"/>
</dbReference>
<dbReference type="InterPro" id="IPR050109">
    <property type="entry name" value="HTH-type_TetR-like_transc_reg"/>
</dbReference>
<comment type="caution">
    <text evidence="6">The sequence shown here is derived from an EMBL/GenBank/DDBJ whole genome shotgun (WGS) entry which is preliminary data.</text>
</comment>
<dbReference type="RefSeq" id="WP_283424700.1">
    <property type="nucleotide sequence ID" value="NZ_FXTY01000001.1"/>
</dbReference>
<dbReference type="SUPFAM" id="SSF48498">
    <property type="entry name" value="Tetracyclin repressor-like, C-terminal domain"/>
    <property type="match status" value="1"/>
</dbReference>
<proteinExistence type="predicted"/>
<accession>A0ABY1NIA0</accession>
<gene>
    <name evidence="6" type="ORF">SAMN06265373_101867</name>
</gene>
<evidence type="ECO:0000256" key="4">
    <source>
        <dbReference type="PROSITE-ProRule" id="PRU00335"/>
    </source>
</evidence>
<feature type="domain" description="HTH tetR-type" evidence="5">
    <location>
        <begin position="10"/>
        <end position="70"/>
    </location>
</feature>
<name>A0ABY1NIA0_9RHOB</name>
<evidence type="ECO:0000256" key="2">
    <source>
        <dbReference type="ARBA" id="ARBA00023125"/>
    </source>
</evidence>
<reference evidence="6 7" key="1">
    <citation type="submission" date="2017-05" db="EMBL/GenBank/DDBJ databases">
        <authorList>
            <person name="Varghese N."/>
            <person name="Submissions S."/>
        </authorList>
    </citation>
    <scope>NUCLEOTIDE SEQUENCE [LARGE SCALE GENOMIC DNA]</scope>
    <source>
        <strain evidence="6 7">DSM 29734</strain>
    </source>
</reference>
<dbReference type="PROSITE" id="PS50977">
    <property type="entry name" value="HTH_TETR_2"/>
    <property type="match status" value="1"/>
</dbReference>
<protein>
    <submittedName>
        <fullName evidence="6">Transcriptional regulator, TetR family</fullName>
    </submittedName>
</protein>
<dbReference type="EMBL" id="FXTY01000001">
    <property type="protein sequence ID" value="SMP08328.1"/>
    <property type="molecule type" value="Genomic_DNA"/>
</dbReference>
<sequence length="206" mass="22724">MSDPTKPKMSASKAEILDAAAEVFMTLGAEAASIDDVARHLGATKGRIYHHFPSKGALLAEVCLRAADFVLQKVPPVVQATALPADNLRNMILTHIPEVLRTLPYHKVIIQSYVGVQQKSTTAHERELFAQIQLERKAYESLFRQVLQAGMDDGSFRAQDVSVALQSLLLLINAPVFWYRPRDNEPEAFVTDLSVQLADMAVASLQ</sequence>
<dbReference type="InterPro" id="IPR041490">
    <property type="entry name" value="KstR2_TetR_C"/>
</dbReference>
<keyword evidence="3" id="KW-0804">Transcription</keyword>